<evidence type="ECO:0000256" key="1">
    <source>
        <dbReference type="SAM" id="MobiDB-lite"/>
    </source>
</evidence>
<evidence type="ECO:0000313" key="5">
    <source>
        <dbReference type="Proteomes" id="UP000627984"/>
    </source>
</evidence>
<feature type="transmembrane region" description="Helical" evidence="2">
    <location>
        <begin position="160"/>
        <end position="178"/>
    </location>
</feature>
<evidence type="ECO:0000256" key="2">
    <source>
        <dbReference type="SAM" id="Phobius"/>
    </source>
</evidence>
<gene>
    <name evidence="4" type="ORF">GCM10010126_07430</name>
</gene>
<feature type="compositionally biased region" description="Gly residues" evidence="1">
    <location>
        <begin position="303"/>
        <end position="319"/>
    </location>
</feature>
<dbReference type="RefSeq" id="WP_191893498.1">
    <property type="nucleotide sequence ID" value="NZ_BMQD01000002.1"/>
</dbReference>
<comment type="caution">
    <text evidence="4">The sequence shown here is derived from an EMBL/GenBank/DDBJ whole genome shotgun (WGS) entry which is preliminary data.</text>
</comment>
<keyword evidence="2" id="KW-0812">Transmembrane</keyword>
<feature type="compositionally biased region" description="Gly residues" evidence="1">
    <location>
        <begin position="326"/>
        <end position="376"/>
    </location>
</feature>
<feature type="region of interest" description="Disordered" evidence="1">
    <location>
        <begin position="285"/>
        <end position="500"/>
    </location>
</feature>
<keyword evidence="2" id="KW-1133">Transmembrane helix</keyword>
<reference evidence="4" key="1">
    <citation type="journal article" date="2014" name="Int. J. Syst. Evol. Microbiol.">
        <title>Complete genome sequence of Corynebacterium casei LMG S-19264T (=DSM 44701T), isolated from a smear-ripened cheese.</title>
        <authorList>
            <consortium name="US DOE Joint Genome Institute (JGI-PGF)"/>
            <person name="Walter F."/>
            <person name="Albersmeier A."/>
            <person name="Kalinowski J."/>
            <person name="Ruckert C."/>
        </authorList>
    </citation>
    <scope>NUCLEOTIDE SEQUENCE</scope>
    <source>
        <strain evidence="4">JCM 3093</strain>
    </source>
</reference>
<protein>
    <recommendedName>
        <fullName evidence="3">Outer membrane channel protein CpnT-like N-terminal domain-containing protein</fullName>
    </recommendedName>
</protein>
<feature type="domain" description="Outer membrane channel protein CpnT-like N-terminal" evidence="3">
    <location>
        <begin position="15"/>
        <end position="156"/>
    </location>
</feature>
<dbReference type="EMBL" id="BMQD01000002">
    <property type="protein sequence ID" value="GGK50430.1"/>
    <property type="molecule type" value="Genomic_DNA"/>
</dbReference>
<feature type="transmembrane region" description="Helical" evidence="2">
    <location>
        <begin position="116"/>
        <end position="139"/>
    </location>
</feature>
<dbReference type="Proteomes" id="UP000627984">
    <property type="component" value="Unassembled WGS sequence"/>
</dbReference>
<dbReference type="Pfam" id="PF25547">
    <property type="entry name" value="WXG100_2"/>
    <property type="match status" value="1"/>
</dbReference>
<dbReference type="InterPro" id="IPR057746">
    <property type="entry name" value="CpnT-like_N"/>
</dbReference>
<reference evidence="4" key="2">
    <citation type="submission" date="2022-09" db="EMBL/GenBank/DDBJ databases">
        <authorList>
            <person name="Sun Q."/>
            <person name="Ohkuma M."/>
        </authorList>
    </citation>
    <scope>NUCLEOTIDE SEQUENCE</scope>
    <source>
        <strain evidence="4">JCM 3093</strain>
    </source>
</reference>
<dbReference type="AlphaFoldDB" id="A0AA37F2K4"/>
<name>A0AA37F2K4_9ACTN</name>
<accession>A0AA37F2K4</accession>
<feature type="compositionally biased region" description="Low complexity" evidence="1">
    <location>
        <begin position="454"/>
        <end position="484"/>
    </location>
</feature>
<feature type="compositionally biased region" description="Low complexity" evidence="1">
    <location>
        <begin position="377"/>
        <end position="392"/>
    </location>
</feature>
<organism evidence="4 5">
    <name type="scientific">Planomonospora parontospora</name>
    <dbReference type="NCBI Taxonomy" id="58119"/>
    <lineage>
        <taxon>Bacteria</taxon>
        <taxon>Bacillati</taxon>
        <taxon>Actinomycetota</taxon>
        <taxon>Actinomycetes</taxon>
        <taxon>Streptosporangiales</taxon>
        <taxon>Streptosporangiaceae</taxon>
        <taxon>Planomonospora</taxon>
    </lineage>
</organism>
<evidence type="ECO:0000259" key="3">
    <source>
        <dbReference type="Pfam" id="PF25547"/>
    </source>
</evidence>
<sequence length="729" mass="73616">MGFDGFLVPDWAKPWVGWVVGTDWPEGDESACFRLADACAAAALKVASGGPLGSGAPVRPGDDWDGEALKAFADHVRRVSGGRQADLVDRLVAAALEFNRVGVQVEYTKRMIEVSVWFLILQIAWLLAAAAGPWGAVSLTLVGARAQIARMTVRQIARRLLLNIGLFGGLMAGLDLGVQASQSRRDSIDWDQVLASAGTGALTGAFLTGLSGGLSRLATGGLQAGLTRAEMSALEKLLAASSRSMWGLMGQSALANGAATAVSLGLSGDFDWETVLKGTTAGALGGADAHWAGASPSWRSGDHGGPGDLGGPGGPGGSRGSDASGDTGGSGGPGARDGGGSGGSGGSGARDGGSPGSSGGSGARDGGGSGGSGVPEGAGSATRLAQAAPDGGAVPGAGRPGDGTGYGGAGHAGEGRSGAGHGGQDGTAPRSAVDRLLNWGDRSADGPGRETAGGRDAAGAREAAGARDAAGAREAAGVRDAVVGDPGGDPGGGQGRAGDAQFSPEQLRELADAQAEAERILADRFGDEAPVVDYTSTPMHPDIAREYNRALVRLADGFPEVMAGLGEISTRDPLGRFEGGVGGGYSVLRGPDQGIYLNAGMLDDPRRVTELYADRMRVGWLSRGYEDLGAVLYHEFGHHLLQDLPYSAERQLAQAFREVTGRRLAVDMPFHPDTAAEVGRALSRYGAADPHEMVAEAFAEYMGAGMPRPLAIALGVVLRAHHLPGGADG</sequence>
<feature type="compositionally biased region" description="Gly residues" evidence="1">
    <location>
        <begin position="393"/>
        <end position="425"/>
    </location>
</feature>
<proteinExistence type="predicted"/>
<evidence type="ECO:0000313" key="4">
    <source>
        <dbReference type="EMBL" id="GGK50430.1"/>
    </source>
</evidence>
<keyword evidence="2" id="KW-0472">Membrane</keyword>
<feature type="compositionally biased region" description="Gly residues" evidence="1">
    <location>
        <begin position="485"/>
        <end position="496"/>
    </location>
</feature>